<organism evidence="4 5">
    <name type="scientific">Acaulospora morrowiae</name>
    <dbReference type="NCBI Taxonomy" id="94023"/>
    <lineage>
        <taxon>Eukaryota</taxon>
        <taxon>Fungi</taxon>
        <taxon>Fungi incertae sedis</taxon>
        <taxon>Mucoromycota</taxon>
        <taxon>Glomeromycotina</taxon>
        <taxon>Glomeromycetes</taxon>
        <taxon>Diversisporales</taxon>
        <taxon>Acaulosporaceae</taxon>
        <taxon>Acaulospora</taxon>
    </lineage>
</organism>
<feature type="transmembrane region" description="Helical" evidence="2">
    <location>
        <begin position="6"/>
        <end position="25"/>
    </location>
</feature>
<gene>
    <name evidence="4" type="ORF">AMORRO_LOCUS1192</name>
</gene>
<comment type="similarity">
    <text evidence="1">Belongs to the glycosyl hydrolase 35 family.</text>
</comment>
<dbReference type="AlphaFoldDB" id="A0A9N8VPV4"/>
<reference evidence="4" key="1">
    <citation type="submission" date="2021-06" db="EMBL/GenBank/DDBJ databases">
        <authorList>
            <person name="Kallberg Y."/>
            <person name="Tangrot J."/>
            <person name="Rosling A."/>
        </authorList>
    </citation>
    <scope>NUCLEOTIDE SEQUENCE</scope>
    <source>
        <strain evidence="4">CL551</strain>
    </source>
</reference>
<dbReference type="Pfam" id="PF01301">
    <property type="entry name" value="Glyco_hydro_35"/>
    <property type="match status" value="1"/>
</dbReference>
<dbReference type="GO" id="GO:0004553">
    <property type="term" value="F:hydrolase activity, hydrolyzing O-glycosyl compounds"/>
    <property type="evidence" value="ECO:0007669"/>
    <property type="project" value="InterPro"/>
</dbReference>
<feature type="domain" description="Glycoside hydrolase 35 catalytic" evidence="3">
    <location>
        <begin position="57"/>
        <end position="215"/>
    </location>
</feature>
<dbReference type="InterPro" id="IPR031330">
    <property type="entry name" value="Gly_Hdrlase_35_cat"/>
</dbReference>
<dbReference type="GO" id="GO:0005975">
    <property type="term" value="P:carbohydrate metabolic process"/>
    <property type="evidence" value="ECO:0007669"/>
    <property type="project" value="InterPro"/>
</dbReference>
<dbReference type="Gene3D" id="3.20.20.80">
    <property type="entry name" value="Glycosidases"/>
    <property type="match status" value="1"/>
</dbReference>
<protein>
    <submittedName>
        <fullName evidence="4">1978_t:CDS:1</fullName>
    </submittedName>
</protein>
<dbReference type="InterPro" id="IPR001944">
    <property type="entry name" value="Glycoside_Hdrlase_35"/>
</dbReference>
<evidence type="ECO:0000313" key="5">
    <source>
        <dbReference type="Proteomes" id="UP000789342"/>
    </source>
</evidence>
<dbReference type="EMBL" id="CAJVPV010000430">
    <property type="protein sequence ID" value="CAG8456759.1"/>
    <property type="molecule type" value="Genomic_DNA"/>
</dbReference>
<dbReference type="OrthoDB" id="1657402at2759"/>
<keyword evidence="2" id="KW-0472">Membrane</keyword>
<dbReference type="Proteomes" id="UP000789342">
    <property type="component" value="Unassembled WGS sequence"/>
</dbReference>
<dbReference type="SUPFAM" id="SSF51445">
    <property type="entry name" value="(Trans)glycosidases"/>
    <property type="match status" value="1"/>
</dbReference>
<dbReference type="PANTHER" id="PTHR23421">
    <property type="entry name" value="BETA-GALACTOSIDASE RELATED"/>
    <property type="match status" value="1"/>
</dbReference>
<accession>A0A9N8VPV4</accession>
<name>A0A9N8VPV4_9GLOM</name>
<comment type="caution">
    <text evidence="4">The sequence shown here is derived from an EMBL/GenBank/DDBJ whole genome shotgun (WGS) entry which is preliminary data.</text>
</comment>
<keyword evidence="2" id="KW-1133">Transmembrane helix</keyword>
<proteinExistence type="inferred from homology"/>
<dbReference type="InterPro" id="IPR017853">
    <property type="entry name" value="GH"/>
</dbReference>
<keyword evidence="5" id="KW-1185">Reference proteome</keyword>
<evidence type="ECO:0000256" key="2">
    <source>
        <dbReference type="SAM" id="Phobius"/>
    </source>
</evidence>
<keyword evidence="2" id="KW-0812">Transmembrane</keyword>
<evidence type="ECO:0000313" key="4">
    <source>
        <dbReference type="EMBL" id="CAG8456759.1"/>
    </source>
</evidence>
<evidence type="ECO:0000259" key="3">
    <source>
        <dbReference type="Pfam" id="PF01301"/>
    </source>
</evidence>
<sequence length="363" mass="42044">MAIVELAAFLAFLPASFVAFYVWLLQSRKGSLPITTTEVAYDKHKFGHILNWDKYHLYIHGIPTLIISGEFHYWRLPDRSRWESILKKYRAGGFNCIRIYFHWGYHSPDEGIYNFKDNRDINYLLDLCEELNLYVLAAPGPYICAETQAGGFPIWVVEKVKKLRHVLHSGFKSYDSKFSEYEKQWFENILPIISEHQITSKPNGCVLAVQIENELFERILNIPFALHDEMRFLCKTARDCGITVPLFTNDGFEAGSFIAKPEIDSKPSSHFFGRKSFGLDLYGFDKYLGSYLYVIDPTSLLFVPASEPTPWAFNVQQDPKRWKQWDPKVVMKSLDGIENTVRGFGYEAAKVFRILMLILLVMD</sequence>
<evidence type="ECO:0000256" key="1">
    <source>
        <dbReference type="ARBA" id="ARBA00009809"/>
    </source>
</evidence>
<dbReference type="PRINTS" id="PR00742">
    <property type="entry name" value="GLHYDRLASE35"/>
</dbReference>